<dbReference type="InterPro" id="IPR000182">
    <property type="entry name" value="GNAT_dom"/>
</dbReference>
<dbReference type="RefSeq" id="WP_021294780.1">
    <property type="nucleotide sequence ID" value="NZ_AURB01000014.1"/>
</dbReference>
<dbReference type="Gene3D" id="3.40.630.30">
    <property type="match status" value="1"/>
</dbReference>
<dbReference type="Pfam" id="PF00583">
    <property type="entry name" value="Acetyltransf_1"/>
    <property type="match status" value="1"/>
</dbReference>
<dbReference type="STRING" id="1356854.N007_18325"/>
<sequence length="136" mass="16253">MRIGFATESDYEYIKARDKHILENLILTKIKANEIYIVRNEQGFNVGLMRYGYFWDNTPFMNLIWIEEQYRGKGIGKQLVQLWEQDMRRKGFKFVMTSTRSDEDSQHFYRKLGYRDVGCLLLETQPLEVILIKALD</sequence>
<dbReference type="EMBL" id="CP080467">
    <property type="protein sequence ID" value="UNO49376.1"/>
    <property type="molecule type" value="Genomic_DNA"/>
</dbReference>
<evidence type="ECO:0000313" key="1">
    <source>
        <dbReference type="EMBL" id="UNO49376.1"/>
    </source>
</evidence>
<accession>T0DUF4</accession>
<protein>
    <submittedName>
        <fullName evidence="1">GNAT family N-acetyltransferase</fullName>
    </submittedName>
</protein>
<dbReference type="Proteomes" id="UP000829401">
    <property type="component" value="Chromosome"/>
</dbReference>
<dbReference type="KEGG" id="aaco:K1I37_02125"/>
<accession>A0A9E6ZLW4</accession>
<dbReference type="PROSITE" id="PS51186">
    <property type="entry name" value="GNAT"/>
    <property type="match status" value="1"/>
</dbReference>
<dbReference type="AlphaFoldDB" id="T0DUF4"/>
<organism evidence="1 2">
    <name type="scientific">Alicyclobacillus acidoterrestris (strain ATCC 49025 / DSM 3922 / CIP 106132 / NCIMB 13137 / GD3B)</name>
    <dbReference type="NCBI Taxonomy" id="1356854"/>
    <lineage>
        <taxon>Bacteria</taxon>
        <taxon>Bacillati</taxon>
        <taxon>Bacillota</taxon>
        <taxon>Bacilli</taxon>
        <taxon>Bacillales</taxon>
        <taxon>Alicyclobacillaceae</taxon>
        <taxon>Alicyclobacillus</taxon>
    </lineage>
</organism>
<evidence type="ECO:0000313" key="2">
    <source>
        <dbReference type="Proteomes" id="UP000829401"/>
    </source>
</evidence>
<dbReference type="GO" id="GO:0016747">
    <property type="term" value="F:acyltransferase activity, transferring groups other than amino-acyl groups"/>
    <property type="evidence" value="ECO:0007669"/>
    <property type="project" value="InterPro"/>
</dbReference>
<reference evidence="2" key="1">
    <citation type="journal article" date="2022" name="G3 (Bethesda)">
        <title>Unveiling the complete genome sequence of Alicyclobacillus acidoterrestris DSM 3922T, a taint-producing strain.</title>
        <authorList>
            <person name="Leonardo I.C."/>
            <person name="Barreto Crespo M.T."/>
            <person name="Gaspar F.B."/>
        </authorList>
    </citation>
    <scope>NUCLEOTIDE SEQUENCE [LARGE SCALE GENOMIC DNA]</scope>
    <source>
        <strain evidence="2">DSM 3922</strain>
    </source>
</reference>
<keyword evidence="2" id="KW-1185">Reference proteome</keyword>
<dbReference type="CDD" id="cd04301">
    <property type="entry name" value="NAT_SF"/>
    <property type="match status" value="1"/>
</dbReference>
<dbReference type="OrthoDB" id="2611698at2"/>
<dbReference type="InterPro" id="IPR052829">
    <property type="entry name" value="N-acetyltransferase_domain"/>
</dbReference>
<dbReference type="SUPFAM" id="SSF55729">
    <property type="entry name" value="Acyl-CoA N-acyltransferases (Nat)"/>
    <property type="match status" value="1"/>
</dbReference>
<gene>
    <name evidence="1" type="ORF">K1I37_02125</name>
</gene>
<dbReference type="InterPro" id="IPR016181">
    <property type="entry name" value="Acyl_CoA_acyltransferase"/>
</dbReference>
<dbReference type="PANTHER" id="PTHR43259">
    <property type="entry name" value="SPT10P"/>
    <property type="match status" value="1"/>
</dbReference>
<dbReference type="eggNOG" id="COG0456">
    <property type="taxonomic scope" value="Bacteria"/>
</dbReference>
<proteinExistence type="predicted"/>
<dbReference type="PANTHER" id="PTHR43259:SF1">
    <property type="entry name" value="N-ACETYLTRANSFERASE DOMAIN-CONTAINING PROTEIN"/>
    <property type="match status" value="1"/>
</dbReference>
<name>T0DUF4_ALIAG</name>